<name>A0ACC1LU56_9FUNG</name>
<comment type="caution">
    <text evidence="1">The sequence shown here is derived from an EMBL/GenBank/DDBJ whole genome shotgun (WGS) entry which is preliminary data.</text>
</comment>
<dbReference type="EMBL" id="JANBVB010002938">
    <property type="protein sequence ID" value="KAJ2881445.1"/>
    <property type="molecule type" value="Genomic_DNA"/>
</dbReference>
<dbReference type="Proteomes" id="UP001139981">
    <property type="component" value="Unassembled WGS sequence"/>
</dbReference>
<protein>
    <submittedName>
        <fullName evidence="1">Uncharacterized protein</fullName>
    </submittedName>
</protein>
<evidence type="ECO:0000313" key="1">
    <source>
        <dbReference type="EMBL" id="KAJ2881445.1"/>
    </source>
</evidence>
<proteinExistence type="predicted"/>
<feature type="non-terminal residue" evidence="1">
    <location>
        <position position="61"/>
    </location>
</feature>
<organism evidence="1 2">
    <name type="scientific">Coemansia aciculifera</name>
    <dbReference type="NCBI Taxonomy" id="417176"/>
    <lineage>
        <taxon>Eukaryota</taxon>
        <taxon>Fungi</taxon>
        <taxon>Fungi incertae sedis</taxon>
        <taxon>Zoopagomycota</taxon>
        <taxon>Kickxellomycotina</taxon>
        <taxon>Kickxellomycetes</taxon>
        <taxon>Kickxellales</taxon>
        <taxon>Kickxellaceae</taxon>
        <taxon>Coemansia</taxon>
    </lineage>
</organism>
<gene>
    <name evidence="1" type="ORF">IWW38_005797</name>
</gene>
<keyword evidence="2" id="KW-1185">Reference proteome</keyword>
<evidence type="ECO:0000313" key="2">
    <source>
        <dbReference type="Proteomes" id="UP001139981"/>
    </source>
</evidence>
<accession>A0ACC1LU56</accession>
<sequence length="61" mass="6189">MPSAALADLETATAVPSTPAERLLPVSAAALAHSSSASSKAHFNASLDMALNILKQQDAID</sequence>
<reference evidence="1" key="1">
    <citation type="submission" date="2022-07" db="EMBL/GenBank/DDBJ databases">
        <title>Phylogenomic reconstructions and comparative analyses of Kickxellomycotina fungi.</title>
        <authorList>
            <person name="Reynolds N.K."/>
            <person name="Stajich J.E."/>
            <person name="Barry K."/>
            <person name="Grigoriev I.V."/>
            <person name="Crous P."/>
            <person name="Smith M.E."/>
        </authorList>
    </citation>
    <scope>NUCLEOTIDE SEQUENCE</scope>
    <source>
        <strain evidence="1">CBS 190363</strain>
    </source>
</reference>